<accession>A0A8D8ZAE4</accession>
<name>A0A8D8ZAE4_9HEMI</name>
<proteinExistence type="predicted"/>
<sequence>MSLVFMKWTPPSYHCTWAQVYGLLVPHHLGIIEILCSGVPRIHGTSYMARPASVQLICTPPIYVLLIQATILRTDPSYAKLTPPIIPLSCSPLHLHHHHCSTQLTIM</sequence>
<reference evidence="1" key="1">
    <citation type="submission" date="2021-05" db="EMBL/GenBank/DDBJ databases">
        <authorList>
            <person name="Alioto T."/>
            <person name="Alioto T."/>
            <person name="Gomez Garrido J."/>
        </authorList>
    </citation>
    <scope>NUCLEOTIDE SEQUENCE</scope>
</reference>
<organism evidence="1">
    <name type="scientific">Cacopsylla melanoneura</name>
    <dbReference type="NCBI Taxonomy" id="428564"/>
    <lineage>
        <taxon>Eukaryota</taxon>
        <taxon>Metazoa</taxon>
        <taxon>Ecdysozoa</taxon>
        <taxon>Arthropoda</taxon>
        <taxon>Hexapoda</taxon>
        <taxon>Insecta</taxon>
        <taxon>Pterygota</taxon>
        <taxon>Neoptera</taxon>
        <taxon>Paraneoptera</taxon>
        <taxon>Hemiptera</taxon>
        <taxon>Sternorrhyncha</taxon>
        <taxon>Psylloidea</taxon>
        <taxon>Psyllidae</taxon>
        <taxon>Psyllinae</taxon>
        <taxon>Cacopsylla</taxon>
    </lineage>
</organism>
<evidence type="ECO:0000313" key="1">
    <source>
        <dbReference type="EMBL" id="CAG6744123.1"/>
    </source>
</evidence>
<dbReference type="AlphaFoldDB" id="A0A8D8ZAE4"/>
<protein>
    <submittedName>
        <fullName evidence="1">Uncharacterized protein</fullName>
    </submittedName>
</protein>
<dbReference type="EMBL" id="HBUF01459947">
    <property type="protein sequence ID" value="CAG6744123.1"/>
    <property type="molecule type" value="Transcribed_RNA"/>
</dbReference>